<evidence type="ECO:0000256" key="1">
    <source>
        <dbReference type="SAM" id="MobiDB-lite"/>
    </source>
</evidence>
<dbReference type="EMBL" id="JAMZDX010000006">
    <property type="protein sequence ID" value="MCP2312951.1"/>
    <property type="molecule type" value="Genomic_DNA"/>
</dbReference>
<accession>A0ABT1J690</accession>
<evidence type="ECO:0008006" key="4">
    <source>
        <dbReference type="Google" id="ProtNLM"/>
    </source>
</evidence>
<reference evidence="2 3" key="1">
    <citation type="submission" date="2022-06" db="EMBL/GenBank/DDBJ databases">
        <title>Sequencing the genomes of 1000 actinobacteria strains.</title>
        <authorList>
            <person name="Klenk H.-P."/>
        </authorList>
    </citation>
    <scope>NUCLEOTIDE SEQUENCE [LARGE SCALE GENOMIC DNA]</scope>
    <source>
        <strain evidence="2 3">DSM 41656</strain>
    </source>
</reference>
<keyword evidence="3" id="KW-1185">Reference proteome</keyword>
<gene>
    <name evidence="2" type="ORF">FHR36_006132</name>
</gene>
<proteinExistence type="predicted"/>
<evidence type="ECO:0000313" key="2">
    <source>
        <dbReference type="EMBL" id="MCP2312951.1"/>
    </source>
</evidence>
<protein>
    <recommendedName>
        <fullName evidence="4">Secreted protein</fullName>
    </recommendedName>
</protein>
<evidence type="ECO:0000313" key="3">
    <source>
        <dbReference type="Proteomes" id="UP001206483"/>
    </source>
</evidence>
<comment type="caution">
    <text evidence="2">The sequence shown here is derived from an EMBL/GenBank/DDBJ whole genome shotgun (WGS) entry which is preliminary data.</text>
</comment>
<feature type="region of interest" description="Disordered" evidence="1">
    <location>
        <begin position="1"/>
        <end position="64"/>
    </location>
</feature>
<sequence>MPWMPSMLLPATPASAARNGPTRVGARLRGVPWKTTEDIPHTGTSVDVALGHDMVPTDRTGGPP</sequence>
<name>A0ABT1J690_9ACTN</name>
<organism evidence="2 3">
    <name type="scientific">Kitasatospora paracochleata</name>
    <dbReference type="NCBI Taxonomy" id="58354"/>
    <lineage>
        <taxon>Bacteria</taxon>
        <taxon>Bacillati</taxon>
        <taxon>Actinomycetota</taxon>
        <taxon>Actinomycetes</taxon>
        <taxon>Kitasatosporales</taxon>
        <taxon>Streptomycetaceae</taxon>
        <taxon>Kitasatospora</taxon>
    </lineage>
</organism>
<dbReference type="Proteomes" id="UP001206483">
    <property type="component" value="Unassembled WGS sequence"/>
</dbReference>